<proteinExistence type="predicted"/>
<dbReference type="AlphaFoldDB" id="A0A939NLI3"/>
<dbReference type="InterPro" id="IPR002823">
    <property type="entry name" value="DUF112_TM"/>
</dbReference>
<feature type="transmembrane region" description="Helical" evidence="1">
    <location>
        <begin position="46"/>
        <end position="65"/>
    </location>
</feature>
<dbReference type="Pfam" id="PF01970">
    <property type="entry name" value="TctA"/>
    <property type="match status" value="1"/>
</dbReference>
<keyword evidence="1" id="KW-1133">Transmembrane helix</keyword>
<reference evidence="3" key="1">
    <citation type="submission" date="2021-03" db="EMBL/GenBank/DDBJ databases">
        <title>Molecular epidemiology and mechanisms of colistin and carbapenem resistance in Enterobacteriaceae from clinical isolates, the environment and porcine samples in Pretoria, South Africa.</title>
        <authorList>
            <person name="Bogoshi D."/>
            <person name="Mbelle N.M."/>
            <person name="Naidoo V."/>
            <person name="Osei Sekyere J."/>
        </authorList>
    </citation>
    <scope>NUCLEOTIDE SEQUENCE</scope>
    <source>
        <strain evidence="3">ESB009</strain>
    </source>
</reference>
<feature type="non-terminal residue" evidence="3">
    <location>
        <position position="67"/>
    </location>
</feature>
<keyword evidence="1" id="KW-0472">Membrane</keyword>
<protein>
    <submittedName>
        <fullName evidence="3">Tripartite tricarboxylate transporter permease</fullName>
    </submittedName>
</protein>
<comment type="caution">
    <text evidence="3">The sequence shown here is derived from an EMBL/GenBank/DDBJ whole genome shotgun (WGS) entry which is preliminary data.</text>
</comment>
<name>A0A939NLI3_STAXY</name>
<evidence type="ECO:0000259" key="2">
    <source>
        <dbReference type="Pfam" id="PF01970"/>
    </source>
</evidence>
<evidence type="ECO:0000256" key="1">
    <source>
        <dbReference type="SAM" id="Phobius"/>
    </source>
</evidence>
<organism evidence="3">
    <name type="scientific">Staphylococcus xylosus</name>
    <dbReference type="NCBI Taxonomy" id="1288"/>
    <lineage>
        <taxon>Bacteria</taxon>
        <taxon>Bacillati</taxon>
        <taxon>Bacillota</taxon>
        <taxon>Bacilli</taxon>
        <taxon>Bacillales</taxon>
        <taxon>Staphylococcaceae</taxon>
        <taxon>Staphylococcus</taxon>
    </lineage>
</organism>
<sequence length="67" mass="7533">MIINNLCWVLWRVYYRYSILTPNTVEVVATTFDGYPMSQQGKSKSFGLVISSSAFGGIFAVILMFSL</sequence>
<keyword evidence="1" id="KW-0812">Transmembrane</keyword>
<dbReference type="EMBL" id="JAGETT010000010">
    <property type="protein sequence ID" value="MBO1919785.1"/>
    <property type="molecule type" value="Genomic_DNA"/>
</dbReference>
<accession>A0A939NLI3</accession>
<gene>
    <name evidence="3" type="ORF">J4710_02485</name>
</gene>
<evidence type="ECO:0000313" key="3">
    <source>
        <dbReference type="EMBL" id="MBO1919785.1"/>
    </source>
</evidence>
<feature type="domain" description="DUF112" evidence="2">
    <location>
        <begin position="21"/>
        <end position="65"/>
    </location>
</feature>